<comment type="caution">
    <text evidence="1">The sequence shown here is derived from an EMBL/GenBank/DDBJ whole genome shotgun (WGS) entry which is preliminary data.</text>
</comment>
<evidence type="ECO:0000313" key="2">
    <source>
        <dbReference type="Proteomes" id="UP001497680"/>
    </source>
</evidence>
<dbReference type="EMBL" id="MU394292">
    <property type="protein sequence ID" value="KAI6090140.1"/>
    <property type="molecule type" value="Genomic_DNA"/>
</dbReference>
<proteinExistence type="predicted"/>
<sequence length="344" mass="39375">MNPPKSQGMVEIRWLKDIESDAVFATKSIRRGTRIAAEVPLIIVPPVPRDDELSTFCEEIYKAPEDNVAKIAELSLLPLIRERAKKDHCTNQEVWAFYKSKRWKDSQGNFLRGKKLHKAIMKTMDLCNIFRVNSVYLGPEGKYGSGLFSLYSRMNHSCVPNVHNSYNPTLKQLTIHAINDIKTGEQIFVDYIGNACRTRQQRAFHLYNTWGITCKCEACTQPQVNRLRCPAYECGASKEVNFSAIHNIPRVSTAAEALTIAEELVYLMKRQNLNSVELCRTLRECSKYALGKGDRNRALNYAREELKLEKSLIGTETDHLKKHLRGAKYWLESIISTPSIVRRH</sequence>
<dbReference type="Proteomes" id="UP001497680">
    <property type="component" value="Unassembled WGS sequence"/>
</dbReference>
<reference evidence="1 2" key="1">
    <citation type="journal article" date="2022" name="New Phytol.">
        <title>Ecological generalism drives hyperdiversity of secondary metabolite gene clusters in xylarialean endophytes.</title>
        <authorList>
            <person name="Franco M.E.E."/>
            <person name="Wisecaver J.H."/>
            <person name="Arnold A.E."/>
            <person name="Ju Y.M."/>
            <person name="Slot J.C."/>
            <person name="Ahrendt S."/>
            <person name="Moore L.P."/>
            <person name="Eastman K.E."/>
            <person name="Scott K."/>
            <person name="Konkel Z."/>
            <person name="Mondo S.J."/>
            <person name="Kuo A."/>
            <person name="Hayes R.D."/>
            <person name="Haridas S."/>
            <person name="Andreopoulos B."/>
            <person name="Riley R."/>
            <person name="LaButti K."/>
            <person name="Pangilinan J."/>
            <person name="Lipzen A."/>
            <person name="Amirebrahimi M."/>
            <person name="Yan J."/>
            <person name="Adam C."/>
            <person name="Keymanesh K."/>
            <person name="Ng V."/>
            <person name="Louie K."/>
            <person name="Northen T."/>
            <person name="Drula E."/>
            <person name="Henrissat B."/>
            <person name="Hsieh H.M."/>
            <person name="Youens-Clark K."/>
            <person name="Lutzoni F."/>
            <person name="Miadlikowska J."/>
            <person name="Eastwood D.C."/>
            <person name="Hamelin R.C."/>
            <person name="Grigoriev I.V."/>
            <person name="U'Ren J.M."/>
        </authorList>
    </citation>
    <scope>NUCLEOTIDE SEQUENCE [LARGE SCALE GENOMIC DNA]</scope>
    <source>
        <strain evidence="1 2">ER1909</strain>
    </source>
</reference>
<name>A0ACC0DCA6_9PEZI</name>
<protein>
    <submittedName>
        <fullName evidence="1">SET domain-containing protein</fullName>
    </submittedName>
</protein>
<keyword evidence="2" id="KW-1185">Reference proteome</keyword>
<organism evidence="1 2">
    <name type="scientific">Hypoxylon rubiginosum</name>
    <dbReference type="NCBI Taxonomy" id="110542"/>
    <lineage>
        <taxon>Eukaryota</taxon>
        <taxon>Fungi</taxon>
        <taxon>Dikarya</taxon>
        <taxon>Ascomycota</taxon>
        <taxon>Pezizomycotina</taxon>
        <taxon>Sordariomycetes</taxon>
        <taxon>Xylariomycetidae</taxon>
        <taxon>Xylariales</taxon>
        <taxon>Hypoxylaceae</taxon>
        <taxon>Hypoxylon</taxon>
    </lineage>
</organism>
<accession>A0ACC0DCA6</accession>
<gene>
    <name evidence="1" type="ORF">F4821DRAFT_256289</name>
</gene>
<evidence type="ECO:0000313" key="1">
    <source>
        <dbReference type="EMBL" id="KAI6090140.1"/>
    </source>
</evidence>